<protein>
    <submittedName>
        <fullName evidence="1">Uncharacterized protein</fullName>
    </submittedName>
</protein>
<gene>
    <name evidence="1" type="ORF">LSAC_03552</name>
</gene>
<organism evidence="1">
    <name type="scientific">Levilinea saccharolytica</name>
    <dbReference type="NCBI Taxonomy" id="229921"/>
    <lineage>
        <taxon>Bacteria</taxon>
        <taxon>Bacillati</taxon>
        <taxon>Chloroflexota</taxon>
        <taxon>Anaerolineae</taxon>
        <taxon>Anaerolineales</taxon>
        <taxon>Anaerolineaceae</taxon>
        <taxon>Levilinea</taxon>
    </lineage>
</organism>
<name>A0A0M8JQS8_9CHLR</name>
<accession>A0A0M8JQS8</accession>
<dbReference type="EMBL" id="DF967975">
    <property type="protein sequence ID" value="GAP19642.1"/>
    <property type="molecule type" value="Genomic_DNA"/>
</dbReference>
<feature type="non-terminal residue" evidence="1">
    <location>
        <position position="59"/>
    </location>
</feature>
<proteinExistence type="predicted"/>
<dbReference type="AlphaFoldDB" id="A0A0M8JQS8"/>
<evidence type="ECO:0000313" key="1">
    <source>
        <dbReference type="EMBL" id="GAP19642.1"/>
    </source>
</evidence>
<reference evidence="1" key="1">
    <citation type="journal article" date="2015" name="Genome Announc.">
        <title>Draft Genome Sequences of Anaerolinea thermolimosa IMO-1, Bellilinea caldifistulae GOMI-1, Leptolinea tardivitalis YMTK-2, Levilinea saccharolytica KIBI-1, Longilinea arvoryzae KOME-1, Previously Described as Members of the Class Anaerolineae (Chloroflexi).</title>
        <authorList>
            <person name="Matsuura N."/>
            <person name="Tourlousse M.D."/>
            <person name="Ohashi A."/>
            <person name="Hugenholtz P."/>
            <person name="Sekiguchi Y."/>
        </authorList>
    </citation>
    <scope>NUCLEOTIDE SEQUENCE</scope>
    <source>
        <strain evidence="1">KIBI-1</strain>
    </source>
</reference>
<sequence length="59" mass="6165">MNRLAAPSPRTAARRKGAGWGRRALKSLWLLSAAALLLSACQPAVSLFTPTPQPTAAPP</sequence>